<organism evidence="1 2">
    <name type="scientific">Candidatus Nealsonbacteria bacterium RIFOXYC1_FULL_40_7</name>
    <dbReference type="NCBI Taxonomy" id="1801678"/>
    <lineage>
        <taxon>Bacteria</taxon>
        <taxon>Candidatus Nealsoniibacteriota</taxon>
    </lineage>
</organism>
<evidence type="ECO:0000313" key="1">
    <source>
        <dbReference type="EMBL" id="OGZ28561.1"/>
    </source>
</evidence>
<dbReference type="AlphaFoldDB" id="A0A1G2ET55"/>
<evidence type="ECO:0000313" key="2">
    <source>
        <dbReference type="Proteomes" id="UP000176326"/>
    </source>
</evidence>
<name>A0A1G2ET55_9BACT</name>
<accession>A0A1G2ET55</accession>
<dbReference type="EMBL" id="MHMN01000016">
    <property type="protein sequence ID" value="OGZ28561.1"/>
    <property type="molecule type" value="Genomic_DNA"/>
</dbReference>
<dbReference type="Proteomes" id="UP000176326">
    <property type="component" value="Unassembled WGS sequence"/>
</dbReference>
<reference evidence="1 2" key="1">
    <citation type="journal article" date="2016" name="Nat. Commun.">
        <title>Thousands of microbial genomes shed light on interconnected biogeochemical processes in an aquifer system.</title>
        <authorList>
            <person name="Anantharaman K."/>
            <person name="Brown C.T."/>
            <person name="Hug L.A."/>
            <person name="Sharon I."/>
            <person name="Castelle C.J."/>
            <person name="Probst A.J."/>
            <person name="Thomas B.C."/>
            <person name="Singh A."/>
            <person name="Wilkins M.J."/>
            <person name="Karaoz U."/>
            <person name="Brodie E.L."/>
            <person name="Williams K.H."/>
            <person name="Hubbard S.S."/>
            <person name="Banfield J.F."/>
        </authorList>
    </citation>
    <scope>NUCLEOTIDE SEQUENCE [LARGE SCALE GENOMIC DNA]</scope>
</reference>
<comment type="caution">
    <text evidence="1">The sequence shown here is derived from an EMBL/GenBank/DDBJ whole genome shotgun (WGS) entry which is preliminary data.</text>
</comment>
<gene>
    <name evidence="1" type="ORF">A2427_02345</name>
</gene>
<protein>
    <submittedName>
        <fullName evidence="1">Uncharacterized protein</fullName>
    </submittedName>
</protein>
<sequence>MKREQTVIRKPGQEDNQMPMVRIANKFLLKSGFKVGNKFYVEYGNDVITITRMPFQIDSGDDSNNCLAVR</sequence>
<proteinExistence type="predicted"/>